<dbReference type="SUPFAM" id="SSF69298">
    <property type="entry name" value="Quinohemoprotein amine dehydrogenase A chain, domain 3"/>
    <property type="match status" value="1"/>
</dbReference>
<gene>
    <name evidence="5" type="primary">peaA</name>
    <name evidence="5" type="ORF">C6Y53_00400</name>
</gene>
<evidence type="ECO:0000259" key="3">
    <source>
        <dbReference type="Pfam" id="PF09100"/>
    </source>
</evidence>
<evidence type="ECO:0000259" key="2">
    <source>
        <dbReference type="Pfam" id="PF09098"/>
    </source>
</evidence>
<evidence type="ECO:0000313" key="5">
    <source>
        <dbReference type="EMBL" id="AVO36319.1"/>
    </source>
</evidence>
<dbReference type="Gene3D" id="2.60.40.10">
    <property type="entry name" value="Immunoglobulins"/>
    <property type="match status" value="1"/>
</dbReference>
<feature type="signal peptide" evidence="1">
    <location>
        <begin position="1"/>
        <end position="24"/>
    </location>
</feature>
<feature type="domain" description="Quinohemoprotein amine dehydrogenase alpha subunit" evidence="3">
    <location>
        <begin position="381"/>
        <end position="510"/>
    </location>
</feature>
<dbReference type="InterPro" id="IPR014756">
    <property type="entry name" value="Ig_E-set"/>
</dbReference>
<dbReference type="Gene3D" id="2.40.128.120">
    <property type="entry name" value="Quinohemoprotein amine dehydrogenase alpha subunit, domain 2"/>
    <property type="match status" value="1"/>
</dbReference>
<dbReference type="AlphaFoldDB" id="A0A2S0MKB7"/>
<dbReference type="Pfam" id="PF14930">
    <property type="entry name" value="Qn_am_d_aII"/>
    <property type="match status" value="1"/>
</dbReference>
<feature type="chain" id="PRO_5015436019" evidence="1">
    <location>
        <begin position="25"/>
        <end position="511"/>
    </location>
</feature>
<dbReference type="GO" id="GO:0020037">
    <property type="term" value="F:heme binding"/>
    <property type="evidence" value="ECO:0007669"/>
    <property type="project" value="InterPro"/>
</dbReference>
<dbReference type="RefSeq" id="WP_106470634.1">
    <property type="nucleotide sequence ID" value="NZ_CP027665.1"/>
</dbReference>
<dbReference type="GO" id="GO:0009055">
    <property type="term" value="F:electron transfer activity"/>
    <property type="evidence" value="ECO:0007669"/>
    <property type="project" value="InterPro"/>
</dbReference>
<proteinExistence type="predicted"/>
<name>A0A2S0MKB7_9RHOB</name>
<accession>A0A2S0MKB7</accession>
<dbReference type="InterPro" id="IPR015184">
    <property type="entry name" value="QH-AmDH_asu_dom_IV"/>
</dbReference>
<reference evidence="6" key="1">
    <citation type="submission" date="2018-03" db="EMBL/GenBank/DDBJ databases">
        <title>Genomic analysis of the strain SH-1 isolated from shrimp intestine.</title>
        <authorList>
            <person name="Kim Y.-S."/>
            <person name="Kim S.-E."/>
            <person name="Kim K.-H."/>
        </authorList>
    </citation>
    <scope>NUCLEOTIDE SEQUENCE [LARGE SCALE GENOMIC DNA]</scope>
    <source>
        <strain evidence="6">SH-1</strain>
    </source>
</reference>
<feature type="domain" description="Quinohemoprotein amine dehydrogenase alpha subunit haem binding" evidence="2">
    <location>
        <begin position="25"/>
        <end position="187"/>
    </location>
</feature>
<organism evidence="5 6">
    <name type="scientific">Pukyongiella litopenaei</name>
    <dbReference type="NCBI Taxonomy" id="2605946"/>
    <lineage>
        <taxon>Bacteria</taxon>
        <taxon>Pseudomonadati</taxon>
        <taxon>Pseudomonadota</taxon>
        <taxon>Alphaproteobacteria</taxon>
        <taxon>Rhodobacterales</taxon>
        <taxon>Paracoccaceae</taxon>
        <taxon>Pukyongiella</taxon>
    </lineage>
</organism>
<dbReference type="InterPro" id="IPR023887">
    <property type="entry name" value="QH-AmDH_asu"/>
</dbReference>
<dbReference type="EMBL" id="CP027665">
    <property type="protein sequence ID" value="AVO36319.1"/>
    <property type="molecule type" value="Genomic_DNA"/>
</dbReference>
<dbReference type="InterPro" id="IPR015182">
    <property type="entry name" value="QH-AmDH_asu_heme-bd_dom"/>
</dbReference>
<dbReference type="SUPFAM" id="SSF81296">
    <property type="entry name" value="E set domains"/>
    <property type="match status" value="1"/>
</dbReference>
<keyword evidence="1" id="KW-0732">Signal</keyword>
<keyword evidence="6" id="KW-1185">Reference proteome</keyword>
<evidence type="ECO:0000313" key="6">
    <source>
        <dbReference type="Proteomes" id="UP000237655"/>
    </source>
</evidence>
<dbReference type="Pfam" id="PF09100">
    <property type="entry name" value="Qn_am_d_aIV"/>
    <property type="match status" value="1"/>
</dbReference>
<sequence>MRKQASCLSALALMTAFGAQVASADQQMLQDKCGRCHTATGADLSRIEGQRKTPEGWMMTIVRMQHQHGLEVTADERRSLVQFLSDTRGLAPAETLPFRYALEKDPDAQEAPDEPMGSMCARCHTEARAALQRRTAEEWLLHMDFHVGNYPTIEYQALGRDREWYRIAKEEMAPFLAETYPLETREWTDWQNHDKTAVAGDWIVMTELPRAGEAYGRLTVSGEASPYQVSGTMVTAEGASLPVSGHMNLYTGYEWRATLDIGGESYRQVLAVSADGTAIEGRQFLRDTDSLGGRLTGARADTGADSGAVILGTVPSAIPAGAATVQVVGSGLGTLDASAGAATANDYGAAVTLETEGNGIVTFTSGDAQGSIAHYASLDGIAVEPAFTIARVGGGSDISPAAVPARFKAIGLWNGPDGEAGTDDDVRIGRIAAEWSVSNLHEQAERMDDAGHAGQIDQVGIFTPALAGPNPDRPFTTNNAGELKIVANAMGQTSAATLIVTVQRFIDPPIR</sequence>
<dbReference type="Pfam" id="PF09098">
    <property type="entry name" value="Dehyd-heme_bind"/>
    <property type="match status" value="1"/>
</dbReference>
<dbReference type="InterPro" id="IPR036909">
    <property type="entry name" value="Cyt_c-like_dom_sf"/>
</dbReference>
<dbReference type="InterPro" id="IPR009111">
    <property type="entry name" value="QH-AmDH_asu_dom2"/>
</dbReference>
<dbReference type="KEGG" id="thas:C6Y53_00400"/>
<dbReference type="InterPro" id="IPR013783">
    <property type="entry name" value="Ig-like_fold"/>
</dbReference>
<evidence type="ECO:0000259" key="4">
    <source>
        <dbReference type="Pfam" id="PF14930"/>
    </source>
</evidence>
<dbReference type="Gene3D" id="1.10.760.10">
    <property type="entry name" value="Cytochrome c-like domain"/>
    <property type="match status" value="1"/>
</dbReference>
<evidence type="ECO:0000256" key="1">
    <source>
        <dbReference type="SAM" id="SignalP"/>
    </source>
</evidence>
<dbReference type="InterPro" id="IPR036718">
    <property type="entry name" value="H-AmDH_asu_dom2_sf"/>
</dbReference>
<feature type="domain" description="Quinohemoprotein amine dehydrogenase alpha subunit" evidence="4">
    <location>
        <begin position="196"/>
        <end position="300"/>
    </location>
</feature>
<dbReference type="SUPFAM" id="SSF46626">
    <property type="entry name" value="Cytochrome c"/>
    <property type="match status" value="2"/>
</dbReference>
<protein>
    <submittedName>
        <fullName evidence="5">Quinohemoprotein amine dehydrogenase subunit alpha</fullName>
    </submittedName>
</protein>
<dbReference type="Proteomes" id="UP000237655">
    <property type="component" value="Chromosome"/>
</dbReference>
<dbReference type="NCBIfam" id="TIGR03908">
    <property type="entry name" value="QH_alpha"/>
    <property type="match status" value="1"/>
</dbReference>